<dbReference type="AlphaFoldDB" id="A0AAV2R6B1"/>
<gene>
    <name evidence="1" type="ORF">MNOR_LOCUS20618</name>
</gene>
<dbReference type="EMBL" id="CAXKWB010016057">
    <property type="protein sequence ID" value="CAL4115256.1"/>
    <property type="molecule type" value="Genomic_DNA"/>
</dbReference>
<evidence type="ECO:0000313" key="2">
    <source>
        <dbReference type="Proteomes" id="UP001497623"/>
    </source>
</evidence>
<proteinExistence type="predicted"/>
<organism evidence="1 2">
    <name type="scientific">Meganyctiphanes norvegica</name>
    <name type="common">Northern krill</name>
    <name type="synonym">Thysanopoda norvegica</name>
    <dbReference type="NCBI Taxonomy" id="48144"/>
    <lineage>
        <taxon>Eukaryota</taxon>
        <taxon>Metazoa</taxon>
        <taxon>Ecdysozoa</taxon>
        <taxon>Arthropoda</taxon>
        <taxon>Crustacea</taxon>
        <taxon>Multicrustacea</taxon>
        <taxon>Malacostraca</taxon>
        <taxon>Eumalacostraca</taxon>
        <taxon>Eucarida</taxon>
        <taxon>Euphausiacea</taxon>
        <taxon>Euphausiidae</taxon>
        <taxon>Meganyctiphanes</taxon>
    </lineage>
</organism>
<reference evidence="1 2" key="1">
    <citation type="submission" date="2024-05" db="EMBL/GenBank/DDBJ databases">
        <authorList>
            <person name="Wallberg A."/>
        </authorList>
    </citation>
    <scope>NUCLEOTIDE SEQUENCE [LARGE SCALE GENOMIC DNA]</scope>
</reference>
<accession>A0AAV2R6B1</accession>
<protein>
    <submittedName>
        <fullName evidence="1">Uncharacterized protein</fullName>
    </submittedName>
</protein>
<comment type="caution">
    <text evidence="1">The sequence shown here is derived from an EMBL/GenBank/DDBJ whole genome shotgun (WGS) entry which is preliminary data.</text>
</comment>
<dbReference type="Proteomes" id="UP001497623">
    <property type="component" value="Unassembled WGS sequence"/>
</dbReference>
<keyword evidence="2" id="KW-1185">Reference proteome</keyword>
<sequence>VEKLRRLTSDLVQRCGLVKQDATNITGVLKPYSNIVIKGSPEGQGKLSPEMTFLDLIRQRALQKAKEQLGEKVVAQKLEASIRQANERQLQRQRLHQKERNVHRHLRGIRLKPNETIERNHKDRQKKYQRHPHIETLQILHGFIAP</sequence>
<name>A0AAV2R6B1_MEGNR</name>
<evidence type="ECO:0000313" key="1">
    <source>
        <dbReference type="EMBL" id="CAL4115256.1"/>
    </source>
</evidence>
<feature type="non-terminal residue" evidence="1">
    <location>
        <position position="1"/>
    </location>
</feature>